<protein>
    <recommendedName>
        <fullName evidence="3">Nucleotidyl transferase AbiEii/AbiGii toxin family protein</fullName>
    </recommendedName>
</protein>
<dbReference type="Proteomes" id="UP000544872">
    <property type="component" value="Unassembled WGS sequence"/>
</dbReference>
<organism evidence="1 2">
    <name type="scientific">Novispirillum itersonii</name>
    <name type="common">Aquaspirillum itersonii</name>
    <dbReference type="NCBI Taxonomy" id="189"/>
    <lineage>
        <taxon>Bacteria</taxon>
        <taxon>Pseudomonadati</taxon>
        <taxon>Pseudomonadota</taxon>
        <taxon>Alphaproteobacteria</taxon>
        <taxon>Rhodospirillales</taxon>
        <taxon>Novispirillaceae</taxon>
        <taxon>Novispirillum</taxon>
    </lineage>
</organism>
<keyword evidence="2" id="KW-1185">Reference proteome</keyword>
<evidence type="ECO:0000313" key="1">
    <source>
        <dbReference type="EMBL" id="MBB6210275.1"/>
    </source>
</evidence>
<accession>A0A7W9ZFH5</accession>
<comment type="caution">
    <text evidence="1">The sequence shown here is derived from an EMBL/GenBank/DDBJ whole genome shotgun (WGS) entry which is preliminary data.</text>
</comment>
<gene>
    <name evidence="1" type="ORF">FHS48_001690</name>
</gene>
<name>A0A7W9ZFH5_NOVIT</name>
<reference evidence="1 2" key="1">
    <citation type="submission" date="2020-08" db="EMBL/GenBank/DDBJ databases">
        <title>Genomic Encyclopedia of Type Strains, Phase IV (KMG-IV): sequencing the most valuable type-strain genomes for metagenomic binning, comparative biology and taxonomic classification.</title>
        <authorList>
            <person name="Goeker M."/>
        </authorList>
    </citation>
    <scope>NUCLEOTIDE SEQUENCE [LARGE SCALE GENOMIC DNA]</scope>
    <source>
        <strain evidence="1 2">DSM 11590</strain>
    </source>
</reference>
<dbReference type="EMBL" id="JACIIX010000005">
    <property type="protein sequence ID" value="MBB6210275.1"/>
    <property type="molecule type" value="Genomic_DNA"/>
</dbReference>
<dbReference type="AlphaFoldDB" id="A0A7W9ZFH5"/>
<evidence type="ECO:0000313" key="2">
    <source>
        <dbReference type="Proteomes" id="UP000544872"/>
    </source>
</evidence>
<sequence>MESRWFDLFDIALSILEQTDRKIGLKTDWSFGGGTALMLQIDHRDSYDVDIFIHDPQLLPYLNPDSQDHLLKISPSGYHSDGSHCLKIAFAGIGEIDFICSPPLLRDGVIRKAVRGETVDLETPAEIIAKKIYHRGSRLQPRDMFDIAAVLQHNGAQPLIAALKPFPDQITQALRVAQGYRQNLLTPVLADLNVKPAYAALRQTAQEDTVRLLRAVLD</sequence>
<dbReference type="Pfam" id="PF08843">
    <property type="entry name" value="AbiEii"/>
    <property type="match status" value="1"/>
</dbReference>
<dbReference type="RefSeq" id="WP_221443428.1">
    <property type="nucleotide sequence ID" value="NZ_JACIIX010000005.1"/>
</dbReference>
<dbReference type="InterPro" id="IPR014942">
    <property type="entry name" value="AbiEii"/>
</dbReference>
<evidence type="ECO:0008006" key="3">
    <source>
        <dbReference type="Google" id="ProtNLM"/>
    </source>
</evidence>
<proteinExistence type="predicted"/>